<protein>
    <recommendedName>
        <fullName evidence="6">Ribosomal RNA small subunit methyltransferase H</fullName>
        <ecNumber evidence="6">2.1.1.199</ecNumber>
    </recommendedName>
    <alternativeName>
        <fullName evidence="6">16S rRNA m(4)C1402 methyltransferase</fullName>
    </alternativeName>
    <alternativeName>
        <fullName evidence="6">rRNA (cytosine-N(4)-)-methyltransferase RsmH</fullName>
    </alternativeName>
</protein>
<dbReference type="GO" id="GO:0070475">
    <property type="term" value="P:rRNA base methylation"/>
    <property type="evidence" value="ECO:0007669"/>
    <property type="project" value="UniProtKB-UniRule"/>
</dbReference>
<dbReference type="EMBL" id="MEYS01000001">
    <property type="protein sequence ID" value="OGD34778.1"/>
    <property type="molecule type" value="Genomic_DNA"/>
</dbReference>
<dbReference type="GO" id="GO:0071424">
    <property type="term" value="F:rRNA (cytosine-N4-)-methyltransferase activity"/>
    <property type="evidence" value="ECO:0007669"/>
    <property type="project" value="UniProtKB-UniRule"/>
</dbReference>
<reference evidence="7 8" key="1">
    <citation type="journal article" date="2016" name="Nat. Commun.">
        <title>Thousands of microbial genomes shed light on interconnected biogeochemical processes in an aquifer system.</title>
        <authorList>
            <person name="Anantharaman K."/>
            <person name="Brown C.T."/>
            <person name="Hug L.A."/>
            <person name="Sharon I."/>
            <person name="Castelle C.J."/>
            <person name="Probst A.J."/>
            <person name="Thomas B.C."/>
            <person name="Singh A."/>
            <person name="Wilkins M.J."/>
            <person name="Karaoz U."/>
            <person name="Brodie E.L."/>
            <person name="Williams K.H."/>
            <person name="Hubbard S.S."/>
            <person name="Banfield J.F."/>
        </authorList>
    </citation>
    <scope>NUCLEOTIDE SEQUENCE [LARGE SCALE GENOMIC DNA]</scope>
</reference>
<dbReference type="AlphaFoldDB" id="A0A1F5BW26"/>
<evidence type="ECO:0000313" key="8">
    <source>
        <dbReference type="Proteomes" id="UP000176650"/>
    </source>
</evidence>
<evidence type="ECO:0000256" key="5">
    <source>
        <dbReference type="ARBA" id="ARBA00022691"/>
    </source>
</evidence>
<keyword evidence="5 6" id="KW-0949">S-adenosyl-L-methionine</keyword>
<dbReference type="InterPro" id="IPR029063">
    <property type="entry name" value="SAM-dependent_MTases_sf"/>
</dbReference>
<dbReference type="InterPro" id="IPR023397">
    <property type="entry name" value="SAM-dep_MeTrfase_MraW_recog"/>
</dbReference>
<dbReference type="Gene3D" id="3.40.50.150">
    <property type="entry name" value="Vaccinia Virus protein VP39"/>
    <property type="match status" value="1"/>
</dbReference>
<feature type="binding site" evidence="6">
    <location>
        <position position="114"/>
    </location>
    <ligand>
        <name>S-adenosyl-L-methionine</name>
        <dbReference type="ChEBI" id="CHEBI:59789"/>
    </ligand>
</feature>
<dbReference type="EC" id="2.1.1.199" evidence="6"/>
<dbReference type="NCBIfam" id="TIGR00006">
    <property type="entry name" value="16S rRNA (cytosine(1402)-N(4))-methyltransferase RsmH"/>
    <property type="match status" value="1"/>
</dbReference>
<feature type="binding site" evidence="6">
    <location>
        <position position="107"/>
    </location>
    <ligand>
        <name>S-adenosyl-L-methionine</name>
        <dbReference type="ChEBI" id="CHEBI:59789"/>
    </ligand>
</feature>
<dbReference type="GO" id="GO:0005737">
    <property type="term" value="C:cytoplasm"/>
    <property type="evidence" value="ECO:0007669"/>
    <property type="project" value="UniProtKB-SubCell"/>
</dbReference>
<evidence type="ECO:0000256" key="2">
    <source>
        <dbReference type="ARBA" id="ARBA00022552"/>
    </source>
</evidence>
<evidence type="ECO:0000256" key="1">
    <source>
        <dbReference type="ARBA" id="ARBA00010396"/>
    </source>
</evidence>
<keyword evidence="4 6" id="KW-0808">Transferase</keyword>
<dbReference type="Pfam" id="PF01795">
    <property type="entry name" value="Methyltransf_5"/>
    <property type="match status" value="1"/>
</dbReference>
<dbReference type="Gene3D" id="1.10.150.170">
    <property type="entry name" value="Putative methyltransferase TM0872, insert domain"/>
    <property type="match status" value="1"/>
</dbReference>
<keyword evidence="6" id="KW-0963">Cytoplasm</keyword>
<feature type="binding site" evidence="6">
    <location>
        <position position="59"/>
    </location>
    <ligand>
        <name>S-adenosyl-L-methionine</name>
        <dbReference type="ChEBI" id="CHEBI:59789"/>
    </ligand>
</feature>
<feature type="binding site" evidence="6">
    <location>
        <position position="86"/>
    </location>
    <ligand>
        <name>S-adenosyl-L-methionine</name>
        <dbReference type="ChEBI" id="CHEBI:59789"/>
    </ligand>
</feature>
<dbReference type="PIRSF" id="PIRSF004486">
    <property type="entry name" value="MraW"/>
    <property type="match status" value="1"/>
</dbReference>
<feature type="binding site" evidence="6">
    <location>
        <begin position="39"/>
        <end position="41"/>
    </location>
    <ligand>
        <name>S-adenosyl-L-methionine</name>
        <dbReference type="ChEBI" id="CHEBI:59789"/>
    </ligand>
</feature>
<evidence type="ECO:0000256" key="6">
    <source>
        <dbReference type="HAMAP-Rule" id="MF_01007"/>
    </source>
</evidence>
<dbReference type="STRING" id="1797298.A2988_04785"/>
<organism evidence="7 8">
    <name type="scientific">Candidatus Azambacteria bacterium RIFCSPLOWO2_01_FULL_46_25</name>
    <dbReference type="NCBI Taxonomy" id="1797298"/>
    <lineage>
        <taxon>Bacteria</taxon>
        <taxon>Candidatus Azamiibacteriota</taxon>
    </lineage>
</organism>
<keyword evidence="2 6" id="KW-0698">rRNA processing</keyword>
<comment type="catalytic activity">
    <reaction evidence="6">
        <text>cytidine(1402) in 16S rRNA + S-adenosyl-L-methionine = N(4)-methylcytidine(1402) in 16S rRNA + S-adenosyl-L-homocysteine + H(+)</text>
        <dbReference type="Rhea" id="RHEA:42928"/>
        <dbReference type="Rhea" id="RHEA-COMP:10286"/>
        <dbReference type="Rhea" id="RHEA-COMP:10287"/>
        <dbReference type="ChEBI" id="CHEBI:15378"/>
        <dbReference type="ChEBI" id="CHEBI:57856"/>
        <dbReference type="ChEBI" id="CHEBI:59789"/>
        <dbReference type="ChEBI" id="CHEBI:74506"/>
        <dbReference type="ChEBI" id="CHEBI:82748"/>
        <dbReference type="EC" id="2.1.1.199"/>
    </reaction>
</comment>
<gene>
    <name evidence="6" type="primary">rsmH</name>
    <name evidence="7" type="ORF">A2988_04785</name>
</gene>
<sequence length="305" mass="34110">MMRTNEEQKIHTSVLLQEVLDILDPQPGQHIVDGTANGGGHTFALLEKVLPDGKILAIDKDCDLIENLKSNVKGQLSNVIPVCDNYANMAGIIAEHHFEPVGGMLLDLGYSSYHLSRSGRGFSFQNDEPLLMRYETDTHLGTGLTAREVVNSFPEEELADILYRYGQERLSRRIAKAICAARKIAKIETSRQLADIVSGAYPKRLYWKTNPATKTFQALRIFVNRELDDLSRALPQAVDALMQGGKLAVISFHSLEDKIVKEFFREQARKGVVSLITKKPIVPTREEISENPRARSAKLRACIKL</sequence>
<dbReference type="HAMAP" id="MF_01007">
    <property type="entry name" value="16SrRNA_methyltr_H"/>
    <property type="match status" value="1"/>
</dbReference>
<evidence type="ECO:0000256" key="4">
    <source>
        <dbReference type="ARBA" id="ARBA00022679"/>
    </source>
</evidence>
<dbReference type="SUPFAM" id="SSF81799">
    <property type="entry name" value="Putative methyltransferase TM0872, insert domain"/>
    <property type="match status" value="1"/>
</dbReference>
<dbReference type="Proteomes" id="UP000176650">
    <property type="component" value="Unassembled WGS sequence"/>
</dbReference>
<comment type="function">
    <text evidence="6">Specifically methylates the N4 position of cytidine in position 1402 (C1402) of 16S rRNA.</text>
</comment>
<comment type="subcellular location">
    <subcellularLocation>
        <location evidence="6">Cytoplasm</location>
    </subcellularLocation>
</comment>
<evidence type="ECO:0000313" key="7">
    <source>
        <dbReference type="EMBL" id="OGD34778.1"/>
    </source>
</evidence>
<dbReference type="PANTHER" id="PTHR11265:SF0">
    <property type="entry name" value="12S RRNA N4-METHYLCYTIDINE METHYLTRANSFERASE"/>
    <property type="match status" value="1"/>
</dbReference>
<name>A0A1F5BW26_9BACT</name>
<dbReference type="InterPro" id="IPR002903">
    <property type="entry name" value="RsmH"/>
</dbReference>
<dbReference type="SUPFAM" id="SSF53335">
    <property type="entry name" value="S-adenosyl-L-methionine-dependent methyltransferases"/>
    <property type="match status" value="1"/>
</dbReference>
<accession>A0A1F5BW26</accession>
<proteinExistence type="inferred from homology"/>
<dbReference type="PANTHER" id="PTHR11265">
    <property type="entry name" value="S-ADENOSYL-METHYLTRANSFERASE MRAW"/>
    <property type="match status" value="1"/>
</dbReference>
<comment type="caution">
    <text evidence="7">The sequence shown here is derived from an EMBL/GenBank/DDBJ whole genome shotgun (WGS) entry which is preliminary data.</text>
</comment>
<keyword evidence="3 6" id="KW-0489">Methyltransferase</keyword>
<evidence type="ECO:0000256" key="3">
    <source>
        <dbReference type="ARBA" id="ARBA00022603"/>
    </source>
</evidence>
<comment type="similarity">
    <text evidence="1 6">Belongs to the methyltransferase superfamily. RsmH family.</text>
</comment>